<proteinExistence type="inferred from homology"/>
<comment type="similarity">
    <text evidence="1">Belongs to the peptidase S58 family.</text>
</comment>
<accession>A0AA97GUT8</accession>
<evidence type="ECO:0000256" key="1">
    <source>
        <dbReference type="ARBA" id="ARBA00007068"/>
    </source>
</evidence>
<dbReference type="GO" id="GO:0004177">
    <property type="term" value="F:aminopeptidase activity"/>
    <property type="evidence" value="ECO:0007669"/>
    <property type="project" value="UniProtKB-KW"/>
</dbReference>
<protein>
    <submittedName>
        <fullName evidence="2">Aminopeptidase</fullName>
        <ecNumber evidence="2">3.4.11.-</ecNumber>
    </submittedName>
</protein>
<dbReference type="InterPro" id="IPR016117">
    <property type="entry name" value="ArgJ-like_dom_sf"/>
</dbReference>
<keyword evidence="2" id="KW-0031">Aminopeptidase</keyword>
<dbReference type="Gene3D" id="3.60.70.12">
    <property type="entry name" value="L-amino peptidase D-ALA esterase/amidase"/>
    <property type="match status" value="1"/>
</dbReference>
<dbReference type="RefSeq" id="WP_420040409.1">
    <property type="nucleotide sequence ID" value="NZ_CP128986.1"/>
</dbReference>
<sequence length="373" mass="36936">MTDRLVVAQPGNRITDVAGVGVGHHHLIDDTVVVGTATEQGSGWATGATVITVPSGATTAVDVRGGGPGTRETDLLEPGNSVRGADAVVLTGGSAYGLSTADGVMRGLESAGIGLPMDRQGHVVPIVPAAVIFDLPVGGWENRPDAQFGERALAAAGTEFAVGSVGAGAGARAGVLKGGVGTASITVTDGPARGLTVGALVVANPVGQVVDPQTGLPWGAEDLAHHGLRRPAVAELTRLRALDAKGTVLNTTIGVVATDATLSVPAVRRLAMSGHDGIARAVRPAHSPLDGDTLFAVATGARVADPDAAVEIPPGMESDIAVVAALAEASATVVQRAIVAAVVTARTVAGIPSYRDVVASAFAGGFAFGAGDK</sequence>
<evidence type="ECO:0000313" key="2">
    <source>
        <dbReference type="EMBL" id="WOC11068.1"/>
    </source>
</evidence>
<dbReference type="PANTHER" id="PTHR36512:SF3">
    <property type="entry name" value="BLR5678 PROTEIN"/>
    <property type="match status" value="1"/>
</dbReference>
<dbReference type="Pfam" id="PF03576">
    <property type="entry name" value="Peptidase_S58"/>
    <property type="match status" value="1"/>
</dbReference>
<dbReference type="AlphaFoldDB" id="A0AA97GUT8"/>
<name>A0AA97GUT8_9ACTN</name>
<dbReference type="SUPFAM" id="SSF56266">
    <property type="entry name" value="DmpA/ArgJ-like"/>
    <property type="match status" value="1"/>
</dbReference>
<dbReference type="EC" id="3.4.11.-" evidence="2"/>
<reference evidence="2" key="1">
    <citation type="submission" date="2023-06" db="EMBL/GenBank/DDBJ databases">
        <title>Gordonia sp. nov. and Pseudochrobactrum sp. nov., two species isolated from the burying beetle Nicrophorus vespilloides.</title>
        <authorList>
            <person name="Poehlein A."/>
            <person name="Guzman J."/>
            <person name="Daniel R."/>
            <person name="Vilcinskas A."/>
        </authorList>
    </citation>
    <scope>NUCLEOTIDE SEQUENCE</scope>
    <source>
        <strain evidence="2">MP11Mi</strain>
    </source>
</reference>
<keyword evidence="2" id="KW-0378">Hydrolase</keyword>
<dbReference type="InterPro" id="IPR005321">
    <property type="entry name" value="Peptidase_S58_DmpA"/>
</dbReference>
<dbReference type="EMBL" id="CP128986">
    <property type="protein sequence ID" value="WOC11068.1"/>
    <property type="molecule type" value="Genomic_DNA"/>
</dbReference>
<organism evidence="2">
    <name type="scientific">Gordonia sp. MP11Mi</name>
    <dbReference type="NCBI Taxonomy" id="3022769"/>
    <lineage>
        <taxon>Bacteria</taxon>
        <taxon>Bacillati</taxon>
        <taxon>Actinomycetota</taxon>
        <taxon>Actinomycetes</taxon>
        <taxon>Mycobacteriales</taxon>
        <taxon>Gordoniaceae</taxon>
        <taxon>Gordonia</taxon>
    </lineage>
</organism>
<dbReference type="CDD" id="cd02252">
    <property type="entry name" value="nylC_like"/>
    <property type="match status" value="1"/>
</dbReference>
<keyword evidence="2" id="KW-0645">Protease</keyword>
<dbReference type="PANTHER" id="PTHR36512">
    <property type="entry name" value="D-AMINOPEPTIDASE"/>
    <property type="match status" value="1"/>
</dbReference>
<gene>
    <name evidence="2" type="ORF">MP11Mi_01310</name>
</gene>